<dbReference type="InterPro" id="IPR018247">
    <property type="entry name" value="EF_Hand_1_Ca_BS"/>
</dbReference>
<keyword evidence="14" id="KW-1133">Transmembrane helix</keyword>
<dbReference type="GO" id="GO:0000139">
    <property type="term" value="C:Golgi membrane"/>
    <property type="evidence" value="ECO:0007669"/>
    <property type="project" value="UniProtKB-SubCell"/>
</dbReference>
<keyword evidence="11" id="KW-0677">Repeat</keyword>
<evidence type="ECO:0000256" key="23">
    <source>
        <dbReference type="ARBA" id="ARBA00032915"/>
    </source>
</evidence>
<evidence type="ECO:0000313" key="33">
    <source>
        <dbReference type="WBParaSite" id="scf7180000420850.g5816"/>
    </source>
</evidence>
<keyword evidence="10 27" id="KW-0479">Metal-binding</keyword>
<dbReference type="SUPFAM" id="SSF53448">
    <property type="entry name" value="Nucleotide-diphospho-sugar transferases"/>
    <property type="match status" value="1"/>
</dbReference>
<evidence type="ECO:0000256" key="21">
    <source>
        <dbReference type="ARBA" id="ARBA00031203"/>
    </source>
</evidence>
<dbReference type="GO" id="GO:0002119">
    <property type="term" value="P:nematode larval development"/>
    <property type="evidence" value="ECO:0007669"/>
    <property type="project" value="UniProtKB-ARBA"/>
</dbReference>
<keyword evidence="17 28" id="KW-1015">Disulfide bond</keyword>
<feature type="disulfide bond" evidence="28">
    <location>
        <begin position="332"/>
        <end position="355"/>
    </location>
</feature>
<evidence type="ECO:0000256" key="11">
    <source>
        <dbReference type="ARBA" id="ARBA00022737"/>
    </source>
</evidence>
<evidence type="ECO:0000256" key="28">
    <source>
        <dbReference type="PIRSR" id="PIRSR607754-3"/>
    </source>
</evidence>
<evidence type="ECO:0000256" key="7">
    <source>
        <dbReference type="ARBA" id="ARBA00022676"/>
    </source>
</evidence>
<comment type="subunit">
    <text evidence="24">Myosin is a hexamer of 2 heavy chains and 4 light chains (two regulatory light chains and two essential light chains).</text>
</comment>
<feature type="compositionally biased region" description="Basic residues" evidence="29">
    <location>
        <begin position="456"/>
        <end position="466"/>
    </location>
</feature>
<evidence type="ECO:0000256" key="26">
    <source>
        <dbReference type="PIRSR" id="PIRSR607754-1"/>
    </source>
</evidence>
<evidence type="ECO:0000256" key="29">
    <source>
        <dbReference type="SAM" id="MobiDB-lite"/>
    </source>
</evidence>
<dbReference type="AlphaFoldDB" id="A0A915NW01"/>
<evidence type="ECO:0000256" key="20">
    <source>
        <dbReference type="ARBA" id="ARBA00029663"/>
    </source>
</evidence>
<feature type="chain" id="PRO_5037184038" description="Alpha-1,6-mannosyl-glycoprotein 2-beta-N-acetylglucosaminyltransferase" evidence="30">
    <location>
        <begin position="17"/>
        <end position="603"/>
    </location>
</feature>
<feature type="binding site" evidence="26">
    <location>
        <position position="148"/>
    </location>
    <ligand>
        <name>substrate</name>
    </ligand>
</feature>
<evidence type="ECO:0000256" key="17">
    <source>
        <dbReference type="ARBA" id="ARBA00023157"/>
    </source>
</evidence>
<evidence type="ECO:0000256" key="3">
    <source>
        <dbReference type="ARBA" id="ARBA00004922"/>
    </source>
</evidence>
<feature type="disulfide bond" evidence="28">
    <location>
        <begin position="337"/>
        <end position="436"/>
    </location>
</feature>
<keyword evidence="30" id="KW-0732">Signal</keyword>
<evidence type="ECO:0000256" key="22">
    <source>
        <dbReference type="ARBA" id="ARBA00032552"/>
    </source>
</evidence>
<dbReference type="InterPro" id="IPR007754">
    <property type="entry name" value="GlcNAc_II"/>
</dbReference>
<accession>A0A915NW01</accession>
<dbReference type="Proteomes" id="UP000887560">
    <property type="component" value="Unplaced"/>
</dbReference>
<comment type="similarity">
    <text evidence="4">Belongs to the glycosyltransferase 16 (GT16) protein family.</text>
</comment>
<evidence type="ECO:0000256" key="24">
    <source>
        <dbReference type="ARBA" id="ARBA00062955"/>
    </source>
</evidence>
<feature type="disulfide bond" evidence="28">
    <location>
        <begin position="190"/>
        <end position="204"/>
    </location>
</feature>
<dbReference type="GO" id="GO:0006487">
    <property type="term" value="P:protein N-linked glycosylation"/>
    <property type="evidence" value="ECO:0007669"/>
    <property type="project" value="TreeGrafter"/>
</dbReference>
<sequence>MFILLFVFSLLYISLSQRLTINERFQPRGTPYKNLENLEERRKNLEREEFLHNASWTLPSSKSQIENADAIFHKFSIVDPNKALNSIQFLNENHEVLNAQLFGPLNSATIKYVVVVQVHNRIDYLKYLIGSLSRAKGIEQTLLVFTHDMISAPINAIIQSINFCRVIQLFFPYTFQLFPNVFPGESPEDCPSTANKEKAKGTNCLGEEFSDVGGHYRNPKLTQIKHHWWWKMNFLFDSVLPAYGLEEKLLILLEEDHLVAPDFIHVLNLMEKKRAKVFPDCELLCLGTYPKSFNTYGNNLDKLGAEFWFSSKFNMGLIFGKNLWEKIRSTNCSNFFCNYDDYNWDWTLMQLSVKCLPSKLRVIYAEAPRVIHIGDCGVHTHNCEVDKAVNVALNLFLQHNSSFFPAQLTLNQVGKRMLKPSKPNGGWSDPRDHRLCELNTHPTKVPSTEKLAKSEKKVKKVKKKSRTGSEASSFDQKTIQEFKEAFAIMDQDKDGVISKGDLKDLYATLGSIASESQIDAMLKEAPGPINFTVFLTLFGERLTGTDPEATIIGAFQMWDKSDSGFITEEALMKILKNKRGEPLSEDEVQSMYKGNPPISGGKF</sequence>
<evidence type="ECO:0000256" key="6">
    <source>
        <dbReference type="ARBA" id="ARBA00014817"/>
    </source>
</evidence>
<dbReference type="InterPro" id="IPR029044">
    <property type="entry name" value="Nucleotide-diphossugar_trans"/>
</dbReference>
<proteinExistence type="inferred from homology"/>
<dbReference type="PROSITE" id="PS00018">
    <property type="entry name" value="EF_HAND_1"/>
    <property type="match status" value="1"/>
</dbReference>
<dbReference type="GO" id="GO:0008455">
    <property type="term" value="F:alpha-1,6-mannosylglycoprotein 2-beta-N-acetylglucosaminyltransferase activity"/>
    <property type="evidence" value="ECO:0007669"/>
    <property type="project" value="UniProtKB-EC"/>
</dbReference>
<feature type="binding site" evidence="26">
    <location>
        <begin position="117"/>
        <end position="121"/>
    </location>
    <ligand>
        <name>substrate</name>
    </ligand>
</feature>
<evidence type="ECO:0000256" key="9">
    <source>
        <dbReference type="ARBA" id="ARBA00022692"/>
    </source>
</evidence>
<keyword evidence="18" id="KW-0325">Glycoprotein</keyword>
<dbReference type="Gene3D" id="3.90.550.10">
    <property type="entry name" value="Spore Coat Polysaccharide Biosynthesis Protein SpsA, Chain A"/>
    <property type="match status" value="1"/>
</dbReference>
<feature type="binding site" evidence="26">
    <location>
        <begin position="223"/>
        <end position="227"/>
    </location>
    <ligand>
        <name>substrate</name>
    </ligand>
</feature>
<comment type="catalytic activity">
    <reaction evidence="25">
        <text>an N(4)-{beta-D-GlcNAc-(1-&gt;2)-alpha-D-Man-(1-&gt;3)-[alpha-D-Man-(1-&gt;6)]-beta-D-Man-(1-&gt;4)-beta-D-GlcNAc-(1-&gt;4)-beta-D-GlcNAc}-L-asparaginyl-[protein] + UDP-N-acetyl-alpha-D-glucosamine = N(4)-{beta-D-GlcNAc-(1-&gt;2)-alpha-D-Man-(1-&gt;3)-[beta-D-GlcNAc-(1-&gt;2)-alpha-D-Man-(1-&gt;6)]-beta-D-Man-(1-&gt;4)-beta-D-GlcNAc-(1-&gt;4)-beta-D-GlcNAc}-L-asparaginyl-[protein] + UDP + H(+)</text>
        <dbReference type="Rhea" id="RHEA:12941"/>
        <dbReference type="Rhea" id="RHEA-COMP:13526"/>
        <dbReference type="Rhea" id="RHEA-COMP:14369"/>
        <dbReference type="ChEBI" id="CHEBI:15378"/>
        <dbReference type="ChEBI" id="CHEBI:57705"/>
        <dbReference type="ChEBI" id="CHEBI:58223"/>
        <dbReference type="ChEBI" id="CHEBI:60615"/>
        <dbReference type="ChEBI" id="CHEBI:60651"/>
        <dbReference type="EC" id="2.4.1.143"/>
    </reaction>
</comment>
<evidence type="ECO:0000256" key="27">
    <source>
        <dbReference type="PIRSR" id="PIRSR607754-2"/>
    </source>
</evidence>
<keyword evidence="13" id="KW-0735">Signal-anchor</keyword>
<evidence type="ECO:0000256" key="4">
    <source>
        <dbReference type="ARBA" id="ARBA00011011"/>
    </source>
</evidence>
<keyword evidence="12" id="KW-0106">Calcium</keyword>
<dbReference type="PANTHER" id="PTHR12871">
    <property type="entry name" value="BETA-1,2-N-ACETYLGLUCOSAMINYLTRANSFERASE II"/>
    <property type="match status" value="1"/>
</dbReference>
<dbReference type="PROSITE" id="PS50222">
    <property type="entry name" value="EF_HAND_2"/>
    <property type="match status" value="2"/>
</dbReference>
<evidence type="ECO:0000256" key="18">
    <source>
        <dbReference type="ARBA" id="ARBA00023180"/>
    </source>
</evidence>
<protein>
    <recommendedName>
        <fullName evidence="6">Alpha-1,6-mannosyl-glycoprotein 2-beta-N-acetylglucosaminyltransferase</fullName>
        <ecNumber evidence="5">2.4.1.143</ecNumber>
    </recommendedName>
    <alternativeName>
        <fullName evidence="23">Beta-1,2-N-acetylglucosaminyltransferase II</fullName>
    </alternativeName>
    <alternativeName>
        <fullName evidence="22">GlcNAc-T II</fullName>
    </alternativeName>
    <alternativeName>
        <fullName evidence="21">Mannoside acetylglucosaminyltransferase 2</fullName>
    </alternativeName>
    <alternativeName>
        <fullName evidence="20">N-glycosyl-oligosaccharide-glycoprotein N-acetylglucosaminyltransferase II</fullName>
    </alternativeName>
</protein>
<feature type="binding site" evidence="27">
    <location>
        <position position="256"/>
    </location>
    <ligand>
        <name>Mn(2+)</name>
        <dbReference type="ChEBI" id="CHEBI:29035"/>
    </ligand>
</feature>
<dbReference type="Pfam" id="PF13833">
    <property type="entry name" value="EF-hand_8"/>
    <property type="match status" value="1"/>
</dbReference>
<evidence type="ECO:0000256" key="19">
    <source>
        <dbReference type="ARBA" id="ARBA00023211"/>
    </source>
</evidence>
<evidence type="ECO:0000256" key="5">
    <source>
        <dbReference type="ARBA" id="ARBA00012613"/>
    </source>
</evidence>
<feature type="region of interest" description="Disordered" evidence="29">
    <location>
        <begin position="444"/>
        <end position="474"/>
    </location>
</feature>
<comment type="cofactor">
    <cofactor evidence="1 27">
        <name>Mn(2+)</name>
        <dbReference type="ChEBI" id="CHEBI:29035"/>
    </cofactor>
</comment>
<evidence type="ECO:0000256" key="1">
    <source>
        <dbReference type="ARBA" id="ARBA00001936"/>
    </source>
</evidence>
<dbReference type="InterPro" id="IPR002048">
    <property type="entry name" value="EF_hand_dom"/>
</dbReference>
<dbReference type="CDD" id="cd00051">
    <property type="entry name" value="EFh"/>
    <property type="match status" value="1"/>
</dbReference>
<evidence type="ECO:0000313" key="32">
    <source>
        <dbReference type="Proteomes" id="UP000887560"/>
    </source>
</evidence>
<dbReference type="FunFam" id="1.10.238.10:FF:000007">
    <property type="entry name" value="Putative myosin regulatory light chain sqh"/>
    <property type="match status" value="1"/>
</dbReference>
<dbReference type="GO" id="GO:0005509">
    <property type="term" value="F:calcium ion binding"/>
    <property type="evidence" value="ECO:0007669"/>
    <property type="project" value="InterPro"/>
</dbReference>
<keyword evidence="15" id="KW-0333">Golgi apparatus</keyword>
<dbReference type="EC" id="2.4.1.143" evidence="5"/>
<keyword evidence="9" id="KW-0812">Transmembrane</keyword>
<feature type="binding site" evidence="27">
    <location>
        <position position="372"/>
    </location>
    <ligand>
        <name>Mn(2+)</name>
        <dbReference type="ChEBI" id="CHEBI:29035"/>
    </ligand>
</feature>
<dbReference type="PANTHER" id="PTHR12871:SF0">
    <property type="entry name" value="ALPHA-1,6-MANNOSYL-GLYCOPROTEIN 2-BETA-N-ACETYLGLUCOSAMINYLTRANSFERASE"/>
    <property type="match status" value="1"/>
</dbReference>
<dbReference type="Gene3D" id="1.10.238.10">
    <property type="entry name" value="EF-hand"/>
    <property type="match status" value="2"/>
</dbReference>
<reference evidence="33" key="1">
    <citation type="submission" date="2022-11" db="UniProtKB">
        <authorList>
            <consortium name="WormBaseParasite"/>
        </authorList>
    </citation>
    <scope>IDENTIFICATION</scope>
</reference>
<keyword evidence="8" id="KW-0808">Transferase</keyword>
<evidence type="ECO:0000256" key="30">
    <source>
        <dbReference type="SAM" id="SignalP"/>
    </source>
</evidence>
<dbReference type="GO" id="GO:0009312">
    <property type="term" value="P:oligosaccharide biosynthetic process"/>
    <property type="evidence" value="ECO:0007669"/>
    <property type="project" value="InterPro"/>
</dbReference>
<evidence type="ECO:0000256" key="25">
    <source>
        <dbReference type="ARBA" id="ARBA00093257"/>
    </source>
</evidence>
<keyword evidence="7" id="KW-0328">Glycosyltransferase</keyword>
<dbReference type="Pfam" id="PF05060">
    <property type="entry name" value="MGAT2"/>
    <property type="match status" value="1"/>
</dbReference>
<evidence type="ECO:0000256" key="15">
    <source>
        <dbReference type="ARBA" id="ARBA00023034"/>
    </source>
</evidence>
<evidence type="ECO:0000256" key="13">
    <source>
        <dbReference type="ARBA" id="ARBA00022968"/>
    </source>
</evidence>
<dbReference type="GO" id="GO:0005795">
    <property type="term" value="C:Golgi stack"/>
    <property type="evidence" value="ECO:0007669"/>
    <property type="project" value="InterPro"/>
</dbReference>
<dbReference type="InterPro" id="IPR011992">
    <property type="entry name" value="EF-hand-dom_pair"/>
</dbReference>
<feature type="disulfide bond" evidence="28">
    <location>
        <begin position="376"/>
        <end position="383"/>
    </location>
</feature>
<feature type="signal peptide" evidence="30">
    <location>
        <begin position="1"/>
        <end position="16"/>
    </location>
</feature>
<feature type="domain" description="EF-hand" evidence="31">
    <location>
        <begin position="546"/>
        <end position="581"/>
    </location>
</feature>
<evidence type="ECO:0000256" key="8">
    <source>
        <dbReference type="ARBA" id="ARBA00022679"/>
    </source>
</evidence>
<comment type="pathway">
    <text evidence="3">Protein modification; protein glycosylation.</text>
</comment>
<evidence type="ECO:0000256" key="10">
    <source>
        <dbReference type="ARBA" id="ARBA00022723"/>
    </source>
</evidence>
<keyword evidence="32" id="KW-1185">Reference proteome</keyword>
<keyword evidence="16" id="KW-0472">Membrane</keyword>
<evidence type="ECO:0000256" key="12">
    <source>
        <dbReference type="ARBA" id="ARBA00022837"/>
    </source>
</evidence>
<keyword evidence="19 27" id="KW-0464">Manganese</keyword>
<organism evidence="32 33">
    <name type="scientific">Meloidogyne floridensis</name>
    <dbReference type="NCBI Taxonomy" id="298350"/>
    <lineage>
        <taxon>Eukaryota</taxon>
        <taxon>Metazoa</taxon>
        <taxon>Ecdysozoa</taxon>
        <taxon>Nematoda</taxon>
        <taxon>Chromadorea</taxon>
        <taxon>Rhabditida</taxon>
        <taxon>Tylenchina</taxon>
        <taxon>Tylenchomorpha</taxon>
        <taxon>Tylenchoidea</taxon>
        <taxon>Meloidogynidae</taxon>
        <taxon>Meloidogyninae</taxon>
        <taxon>Meloidogyne</taxon>
    </lineage>
</organism>
<evidence type="ECO:0000256" key="2">
    <source>
        <dbReference type="ARBA" id="ARBA00004323"/>
    </source>
</evidence>
<dbReference type="SMART" id="SM00054">
    <property type="entry name" value="EFh"/>
    <property type="match status" value="2"/>
</dbReference>
<dbReference type="SUPFAM" id="SSF47473">
    <property type="entry name" value="EF-hand"/>
    <property type="match status" value="1"/>
</dbReference>
<feature type="domain" description="EF-hand" evidence="31">
    <location>
        <begin position="477"/>
        <end position="512"/>
    </location>
</feature>
<evidence type="ECO:0000259" key="31">
    <source>
        <dbReference type="PROSITE" id="PS50222"/>
    </source>
</evidence>
<evidence type="ECO:0000256" key="16">
    <source>
        <dbReference type="ARBA" id="ARBA00023136"/>
    </source>
</evidence>
<dbReference type="WBParaSite" id="scf7180000420850.g5816">
    <property type="protein sequence ID" value="scf7180000420850.g5816"/>
    <property type="gene ID" value="scf7180000420850.g5816"/>
</dbReference>
<comment type="subcellular location">
    <subcellularLocation>
        <location evidence="2">Golgi apparatus membrane</location>
        <topology evidence="2">Single-pass type II membrane protein</topology>
    </subcellularLocation>
</comment>
<evidence type="ECO:0000256" key="14">
    <source>
        <dbReference type="ARBA" id="ARBA00022989"/>
    </source>
</evidence>
<name>A0A915NW01_9BILA</name>